<comment type="caution">
    <text evidence="1">The sequence shown here is derived from an EMBL/GenBank/DDBJ whole genome shotgun (WGS) entry which is preliminary data.</text>
</comment>
<proteinExistence type="predicted"/>
<gene>
    <name evidence="1" type="ORF">D8780_05855</name>
</gene>
<dbReference type="AlphaFoldDB" id="A0A3L7JBJ3"/>
<sequence>MSDGESSTVQIITGRVWREKDEAAERVHILLSAPDDDTAVRRAAQSLQQEGFAEVEFEQIGEILEEPDEEPHASAYQGALEGEIAIIIVDDDEHNED</sequence>
<evidence type="ECO:0000313" key="2">
    <source>
        <dbReference type="Proteomes" id="UP000281094"/>
    </source>
</evidence>
<dbReference type="EMBL" id="RCWN01000001">
    <property type="protein sequence ID" value="RLQ87799.1"/>
    <property type="molecule type" value="Genomic_DNA"/>
</dbReference>
<dbReference type="RefSeq" id="WP_121644763.1">
    <property type="nucleotide sequence ID" value="NZ_RCWN01000001.1"/>
</dbReference>
<keyword evidence="2" id="KW-1185">Reference proteome</keyword>
<accession>A0A3L7JBJ3</accession>
<evidence type="ECO:0000313" key="1">
    <source>
        <dbReference type="EMBL" id="RLQ87799.1"/>
    </source>
</evidence>
<name>A0A3L7JBJ3_9HYPH</name>
<dbReference type="Proteomes" id="UP000281094">
    <property type="component" value="Unassembled WGS sequence"/>
</dbReference>
<organism evidence="1 2">
    <name type="scientific">Notoacmeibacter ruber</name>
    <dbReference type="NCBI Taxonomy" id="2670375"/>
    <lineage>
        <taxon>Bacteria</taxon>
        <taxon>Pseudomonadati</taxon>
        <taxon>Pseudomonadota</taxon>
        <taxon>Alphaproteobacteria</taxon>
        <taxon>Hyphomicrobiales</taxon>
        <taxon>Notoacmeibacteraceae</taxon>
        <taxon>Notoacmeibacter</taxon>
    </lineage>
</organism>
<protein>
    <submittedName>
        <fullName evidence="1">Transcriptional regulator</fullName>
    </submittedName>
</protein>
<reference evidence="1 2" key="1">
    <citation type="submission" date="2018-10" db="EMBL/GenBank/DDBJ databases">
        <title>Notoacmeibacter sp. M2BS9Y-3-1, whole genome shotgun sequence.</title>
        <authorList>
            <person name="Tuo L."/>
        </authorList>
    </citation>
    <scope>NUCLEOTIDE SEQUENCE [LARGE SCALE GENOMIC DNA]</scope>
    <source>
        <strain evidence="1 2">M2BS9Y-3-1</strain>
    </source>
</reference>